<dbReference type="Proteomes" id="UP000234752">
    <property type="component" value="Chromosome eg_1"/>
</dbReference>
<feature type="signal peptide" evidence="2">
    <location>
        <begin position="1"/>
        <end position="26"/>
    </location>
</feature>
<accession>A0A2K9N7C6</accession>
<evidence type="ECO:0000313" key="3">
    <source>
        <dbReference type="EMBL" id="AUN28979.1"/>
    </source>
</evidence>
<proteinExistence type="predicted"/>
<sequence>MRLRDFGKLTLTAVLALSLGTPPAMAGDWDRDGRGHRDDRHDRRDDRRDDRYDRRDDRRDDRYDRRDDRRDHHWGDRGYVYRAPPPGWYAHGGYPVRHWDVPPARRRVYRDVVVVRPYGHWYSGYGRYRSDDDALFFLGLTAISLVALSSLSEAQQRAHEDAQVRATSAPIGQPIVWSDGRATGSVTSLREGRAADGAYCREFQQQVTIGGRTEDAYGTACQQPDGSWQVVN</sequence>
<gene>
    <name evidence="3" type="ORF">C0V82_00970</name>
</gene>
<dbReference type="RefSeq" id="WP_102110732.1">
    <property type="nucleotide sequence ID" value="NZ_BMGN01000005.1"/>
</dbReference>
<evidence type="ECO:0000256" key="2">
    <source>
        <dbReference type="SAM" id="SignalP"/>
    </source>
</evidence>
<evidence type="ECO:0008006" key="5">
    <source>
        <dbReference type="Google" id="ProtNLM"/>
    </source>
</evidence>
<dbReference type="EMBL" id="CP025611">
    <property type="protein sequence ID" value="AUN28979.1"/>
    <property type="molecule type" value="Genomic_DNA"/>
</dbReference>
<protein>
    <recommendedName>
        <fullName evidence="5">Surface antigen domain-containing protein</fullName>
    </recommendedName>
</protein>
<feature type="chain" id="PRO_5043433624" description="Surface antigen domain-containing protein" evidence="2">
    <location>
        <begin position="27"/>
        <end position="232"/>
    </location>
</feature>
<evidence type="ECO:0000313" key="4">
    <source>
        <dbReference type="Proteomes" id="UP000234752"/>
    </source>
</evidence>
<reference evidence="3 4" key="1">
    <citation type="submission" date="2017-12" db="EMBL/GenBank/DDBJ databases">
        <title>Genomes of bacteria within cyanobacterial aggregates.</title>
        <authorList>
            <person name="Cai H."/>
        </authorList>
    </citation>
    <scope>NUCLEOTIDE SEQUENCE [LARGE SCALE GENOMIC DNA]</scope>
    <source>
        <strain evidence="3 4">TH16</strain>
    </source>
</reference>
<feature type="compositionally biased region" description="Basic and acidic residues" evidence="1">
    <location>
        <begin position="28"/>
        <end position="67"/>
    </location>
</feature>
<name>A0A2K9N7C6_9PROT</name>
<keyword evidence="2" id="KW-0732">Signal</keyword>
<dbReference type="OrthoDB" id="5402098at2"/>
<keyword evidence="4" id="KW-1185">Reference proteome</keyword>
<organism evidence="3 4">
    <name type="scientific">Niveispirillum cyanobacteriorum</name>
    <dbReference type="NCBI Taxonomy" id="1612173"/>
    <lineage>
        <taxon>Bacteria</taxon>
        <taxon>Pseudomonadati</taxon>
        <taxon>Pseudomonadota</taxon>
        <taxon>Alphaproteobacteria</taxon>
        <taxon>Rhodospirillales</taxon>
        <taxon>Azospirillaceae</taxon>
        <taxon>Niveispirillum</taxon>
    </lineage>
</organism>
<evidence type="ECO:0000256" key="1">
    <source>
        <dbReference type="SAM" id="MobiDB-lite"/>
    </source>
</evidence>
<feature type="region of interest" description="Disordered" evidence="1">
    <location>
        <begin position="26"/>
        <end position="67"/>
    </location>
</feature>
<dbReference type="KEGG" id="ncb:C0V82_00970"/>
<dbReference type="AlphaFoldDB" id="A0A2K9N7C6"/>